<dbReference type="PANTHER" id="PTHR30250">
    <property type="entry name" value="PST FAMILY PREDICTED COLANIC ACID TRANSPORTER"/>
    <property type="match status" value="1"/>
</dbReference>
<dbReference type="PANTHER" id="PTHR30250:SF11">
    <property type="entry name" value="O-ANTIGEN TRANSPORTER-RELATED"/>
    <property type="match status" value="1"/>
</dbReference>
<feature type="transmembrane region" description="Helical" evidence="6">
    <location>
        <begin position="64"/>
        <end position="85"/>
    </location>
</feature>
<evidence type="ECO:0000256" key="2">
    <source>
        <dbReference type="ARBA" id="ARBA00022475"/>
    </source>
</evidence>
<feature type="transmembrane region" description="Helical" evidence="6">
    <location>
        <begin position="35"/>
        <end position="58"/>
    </location>
</feature>
<feature type="transmembrane region" description="Helical" evidence="6">
    <location>
        <begin position="97"/>
        <end position="120"/>
    </location>
</feature>
<accession>A0A644XRJ2</accession>
<keyword evidence="2" id="KW-1003">Cell membrane</keyword>
<feature type="transmembrane region" description="Helical" evidence="6">
    <location>
        <begin position="185"/>
        <end position="203"/>
    </location>
</feature>
<evidence type="ECO:0000256" key="5">
    <source>
        <dbReference type="ARBA" id="ARBA00023136"/>
    </source>
</evidence>
<comment type="subcellular location">
    <subcellularLocation>
        <location evidence="1">Cell membrane</location>
        <topology evidence="1">Multi-pass membrane protein</topology>
    </subcellularLocation>
</comment>
<gene>
    <name evidence="7" type="ORF">SDC9_64797</name>
</gene>
<dbReference type="GO" id="GO:0005886">
    <property type="term" value="C:plasma membrane"/>
    <property type="evidence" value="ECO:0007669"/>
    <property type="project" value="UniProtKB-SubCell"/>
</dbReference>
<comment type="caution">
    <text evidence="7">The sequence shown here is derived from an EMBL/GenBank/DDBJ whole genome shotgun (WGS) entry which is preliminary data.</text>
</comment>
<reference evidence="7" key="1">
    <citation type="submission" date="2019-08" db="EMBL/GenBank/DDBJ databases">
        <authorList>
            <person name="Kucharzyk K."/>
            <person name="Murdoch R.W."/>
            <person name="Higgins S."/>
            <person name="Loffler F."/>
        </authorList>
    </citation>
    <scope>NUCLEOTIDE SEQUENCE</scope>
</reference>
<protein>
    <submittedName>
        <fullName evidence="7">Uncharacterized protein</fullName>
    </submittedName>
</protein>
<keyword evidence="5 6" id="KW-0472">Membrane</keyword>
<evidence type="ECO:0000256" key="3">
    <source>
        <dbReference type="ARBA" id="ARBA00022692"/>
    </source>
</evidence>
<evidence type="ECO:0000313" key="7">
    <source>
        <dbReference type="EMBL" id="MPM18388.1"/>
    </source>
</evidence>
<evidence type="ECO:0000256" key="4">
    <source>
        <dbReference type="ARBA" id="ARBA00022989"/>
    </source>
</evidence>
<evidence type="ECO:0000256" key="1">
    <source>
        <dbReference type="ARBA" id="ARBA00004651"/>
    </source>
</evidence>
<evidence type="ECO:0000256" key="6">
    <source>
        <dbReference type="SAM" id="Phobius"/>
    </source>
</evidence>
<dbReference type="EMBL" id="VSSQ01002974">
    <property type="protein sequence ID" value="MPM18388.1"/>
    <property type="molecule type" value="Genomic_DNA"/>
</dbReference>
<organism evidence="7">
    <name type="scientific">bioreactor metagenome</name>
    <dbReference type="NCBI Taxonomy" id="1076179"/>
    <lineage>
        <taxon>unclassified sequences</taxon>
        <taxon>metagenomes</taxon>
        <taxon>ecological metagenomes</taxon>
    </lineage>
</organism>
<dbReference type="InterPro" id="IPR050833">
    <property type="entry name" value="Poly_Biosynth_Transport"/>
</dbReference>
<dbReference type="AlphaFoldDB" id="A0A644XRJ2"/>
<feature type="transmembrane region" description="Helical" evidence="6">
    <location>
        <begin position="126"/>
        <end position="145"/>
    </location>
</feature>
<proteinExistence type="predicted"/>
<feature type="transmembrane region" description="Helical" evidence="6">
    <location>
        <begin position="157"/>
        <end position="179"/>
    </location>
</feature>
<name>A0A644XRJ2_9ZZZZ</name>
<keyword evidence="4 6" id="KW-1133">Transmembrane helix</keyword>
<keyword evidence="3 6" id="KW-0812">Transmembrane</keyword>
<sequence length="217" mass="25232">MSIFVQAFRYAAEPFFFSKQKDSDAKQTYADVMKFFVIIMTFLFLSIILYLDIVKYFVGEKFWSGLKIVPILLYSHVFLGVFYNLSIWYKLTGQTRFGAYISLMGTAISVGMNIALIPVIGYMGSAWANFACYGVMMIVSYFLGQKYYRVNYELKRILSYMIISAGLYFVSVFTTKYLFADSMPMRLVFNTLLLMVFIIYIAFSEPGLKRMLVRKQR</sequence>